<accession>A0ABU9EJ75</accession>
<gene>
    <name evidence="2" type="ORF">AAEJ74_06945</name>
</gene>
<dbReference type="EMBL" id="JBBWYZ010000005">
    <property type="protein sequence ID" value="MEK9511437.1"/>
    <property type="molecule type" value="Genomic_DNA"/>
</dbReference>
<sequence>MQCVECGWGKVTPTPSAWMSYGTKPNTQKNLTSEKAKEMAASNEDTAA</sequence>
<evidence type="ECO:0000313" key="3">
    <source>
        <dbReference type="Proteomes" id="UP001387447"/>
    </source>
</evidence>
<evidence type="ECO:0000313" key="2">
    <source>
        <dbReference type="EMBL" id="MEK9511437.1"/>
    </source>
</evidence>
<organism evidence="2 3">
    <name type="scientific">Limnospira fusiformis PMC 851.14</name>
    <dbReference type="NCBI Taxonomy" id="2219512"/>
    <lineage>
        <taxon>Bacteria</taxon>
        <taxon>Bacillati</taxon>
        <taxon>Cyanobacteriota</taxon>
        <taxon>Cyanophyceae</taxon>
        <taxon>Oscillatoriophycideae</taxon>
        <taxon>Oscillatoriales</taxon>
        <taxon>Sirenicapillariaceae</taxon>
        <taxon>Limnospira</taxon>
    </lineage>
</organism>
<reference evidence="2 3" key="1">
    <citation type="journal article" date="2024" name="Front. Microbiol.">
        <title>Transcriptomic insights into the dominance of two phototrophs throughout the water column of a tropical hypersaline-alkaline crater lake (Dziani Dzaha, Mayotte).</title>
        <authorList>
            <person name="Duperron S."/>
            <person name="Halary S."/>
            <person name="Bouly J.-P."/>
            <person name="Roussel T."/>
            <person name="Hugoni M."/>
            <person name="Bruto M."/>
            <person name="Oger P."/>
            <person name="Duval C."/>
            <person name="Woo A."/>
            <person name="Jezequiel D."/>
            <person name="Ader M."/>
            <person name="Leboulanger C."/>
            <person name="Agogue H."/>
            <person name="Grossi V."/>
            <person name="Trousselier M."/>
            <person name="Bernard C."/>
        </authorList>
    </citation>
    <scope>NUCLEOTIDE SEQUENCE [LARGE SCALE GENOMIC DNA]</scope>
    <source>
        <strain evidence="2 3">PMC 851.14</strain>
    </source>
</reference>
<evidence type="ECO:0000256" key="1">
    <source>
        <dbReference type="SAM" id="MobiDB-lite"/>
    </source>
</evidence>
<name>A0ABU9EJ75_LIMFS</name>
<comment type="caution">
    <text evidence="2">The sequence shown here is derived from an EMBL/GenBank/DDBJ whole genome shotgun (WGS) entry which is preliminary data.</text>
</comment>
<dbReference type="Proteomes" id="UP001387447">
    <property type="component" value="Unassembled WGS sequence"/>
</dbReference>
<protein>
    <submittedName>
        <fullName evidence="2">Uncharacterized protein</fullName>
    </submittedName>
</protein>
<proteinExistence type="predicted"/>
<keyword evidence="3" id="KW-1185">Reference proteome</keyword>
<dbReference type="RefSeq" id="WP_006624295.1">
    <property type="nucleotide sequence ID" value="NZ_JBBWYZ010000005.1"/>
</dbReference>
<feature type="region of interest" description="Disordered" evidence="1">
    <location>
        <begin position="19"/>
        <end position="48"/>
    </location>
</feature>
<feature type="compositionally biased region" description="Polar residues" evidence="1">
    <location>
        <begin position="19"/>
        <end position="31"/>
    </location>
</feature>